<dbReference type="Proteomes" id="UP000825123">
    <property type="component" value="Chromosome"/>
</dbReference>
<feature type="transmembrane region" description="Helical" evidence="1">
    <location>
        <begin position="151"/>
        <end position="175"/>
    </location>
</feature>
<reference evidence="2 3" key="1">
    <citation type="submission" date="2021-04" db="EMBL/GenBank/DDBJ databases">
        <title>Complete genome sequence of Stygiolobus sp. KN-1.</title>
        <authorList>
            <person name="Nakamura K."/>
            <person name="Sakai H."/>
            <person name="Kurosawa N."/>
        </authorList>
    </citation>
    <scope>NUCLEOTIDE SEQUENCE [LARGE SCALE GENOMIC DNA]</scope>
    <source>
        <strain evidence="2 3">KN-1</strain>
    </source>
</reference>
<feature type="transmembrane region" description="Helical" evidence="1">
    <location>
        <begin position="125"/>
        <end position="145"/>
    </location>
</feature>
<accession>A0A8D5ZIL2</accession>
<evidence type="ECO:0000313" key="2">
    <source>
        <dbReference type="EMBL" id="BCU69721.1"/>
    </source>
</evidence>
<name>A0A8D5ZIL2_9CREN</name>
<evidence type="ECO:0008006" key="4">
    <source>
        <dbReference type="Google" id="ProtNLM"/>
    </source>
</evidence>
<organism evidence="2 3">
    <name type="scientific">Stygiolobus caldivivus</name>
    <dbReference type="NCBI Taxonomy" id="2824673"/>
    <lineage>
        <taxon>Archaea</taxon>
        <taxon>Thermoproteota</taxon>
        <taxon>Thermoprotei</taxon>
        <taxon>Sulfolobales</taxon>
        <taxon>Sulfolobaceae</taxon>
        <taxon>Stygiolobus</taxon>
    </lineage>
</organism>
<keyword evidence="1" id="KW-0472">Membrane</keyword>
<evidence type="ECO:0000313" key="3">
    <source>
        <dbReference type="Proteomes" id="UP000825123"/>
    </source>
</evidence>
<dbReference type="GeneID" id="66162764"/>
<protein>
    <recommendedName>
        <fullName evidence="4">DUF2721 domain-containing protein</fullName>
    </recommendedName>
</protein>
<sequence>MNFIVFYLILAVGLSLLSASFYLSTRMDKLSELLLTKVKNELSLRFIEESENFIVNGELTNLIQEILIYFENFKSIGIDDLSNKIFERSDKIKNEIEYILYIIMFINRIYTYSQELKRNSALTKILSILVVILGIVNGIIVQLGYSFIIPVILISTSISILIGILFEIFGTWYRINKSVEKLTRHLENNKN</sequence>
<proteinExistence type="predicted"/>
<dbReference type="RefSeq" id="WP_221289710.1">
    <property type="nucleotide sequence ID" value="NZ_AP024597.1"/>
</dbReference>
<keyword evidence="1" id="KW-1133">Transmembrane helix</keyword>
<dbReference type="EMBL" id="AP024597">
    <property type="protein sequence ID" value="BCU69721.1"/>
    <property type="molecule type" value="Genomic_DNA"/>
</dbReference>
<dbReference type="AlphaFoldDB" id="A0A8D5ZIL2"/>
<dbReference type="KEGG" id="csty:KN1_10180"/>
<keyword evidence="3" id="KW-1185">Reference proteome</keyword>
<keyword evidence="1" id="KW-0812">Transmembrane</keyword>
<gene>
    <name evidence="2" type="ORF">KN1_10180</name>
</gene>
<evidence type="ECO:0000256" key="1">
    <source>
        <dbReference type="SAM" id="Phobius"/>
    </source>
</evidence>